<dbReference type="Proteomes" id="UP000704068">
    <property type="component" value="Unassembled WGS sequence"/>
</dbReference>
<gene>
    <name evidence="3" type="ORF">HXK21_01000</name>
</gene>
<dbReference type="InterPro" id="IPR045761">
    <property type="entry name" value="ODP_dom"/>
</dbReference>
<organism evidence="3 4">
    <name type="scientific">Alloprevotella tannerae</name>
    <dbReference type="NCBI Taxonomy" id="76122"/>
    <lineage>
        <taxon>Bacteria</taxon>
        <taxon>Pseudomonadati</taxon>
        <taxon>Bacteroidota</taxon>
        <taxon>Bacteroidia</taxon>
        <taxon>Bacteroidales</taxon>
        <taxon>Prevotellaceae</taxon>
        <taxon>Alloprevotella</taxon>
    </lineage>
</organism>
<dbReference type="RefSeq" id="WP_296088485.1">
    <property type="nucleotide sequence ID" value="NZ_CAUSTY010000002.1"/>
</dbReference>
<protein>
    <submittedName>
        <fullName evidence="3">FprA family A-type flavoprotein</fullName>
    </submittedName>
</protein>
<evidence type="ECO:0000259" key="2">
    <source>
        <dbReference type="PROSITE" id="PS50902"/>
    </source>
</evidence>
<dbReference type="InterPro" id="IPR036866">
    <property type="entry name" value="RibonucZ/Hydroxyglut_hydro"/>
</dbReference>
<dbReference type="PIRSF" id="PIRSF005243">
    <property type="entry name" value="ROO"/>
    <property type="match status" value="1"/>
</dbReference>
<evidence type="ECO:0000256" key="1">
    <source>
        <dbReference type="ARBA" id="ARBA00007121"/>
    </source>
</evidence>
<dbReference type="PANTHER" id="PTHR43717:SF1">
    <property type="entry name" value="ANAEROBIC NITRIC OXIDE REDUCTASE FLAVORUBREDOXIN"/>
    <property type="match status" value="1"/>
</dbReference>
<dbReference type="CDD" id="cd07709">
    <property type="entry name" value="flavodiiron_proteins_MBL-fold"/>
    <property type="match status" value="1"/>
</dbReference>
<dbReference type="PROSITE" id="PS50902">
    <property type="entry name" value="FLAVODOXIN_LIKE"/>
    <property type="match status" value="1"/>
</dbReference>
<dbReference type="SMART" id="SM00849">
    <property type="entry name" value="Lactamase_B"/>
    <property type="match status" value="1"/>
</dbReference>
<dbReference type="Gene3D" id="3.40.50.360">
    <property type="match status" value="1"/>
</dbReference>
<dbReference type="Pfam" id="PF00258">
    <property type="entry name" value="Flavodoxin_1"/>
    <property type="match status" value="1"/>
</dbReference>
<dbReference type="GO" id="GO:0010181">
    <property type="term" value="F:FMN binding"/>
    <property type="evidence" value="ECO:0007669"/>
    <property type="project" value="InterPro"/>
</dbReference>
<dbReference type="Gene3D" id="3.60.15.10">
    <property type="entry name" value="Ribonuclease Z/Hydroxyacylglutathione hydrolase-like"/>
    <property type="match status" value="1"/>
</dbReference>
<dbReference type="InterPro" id="IPR016440">
    <property type="entry name" value="Rubredoxin-O_OxRdtase"/>
</dbReference>
<evidence type="ECO:0000313" key="3">
    <source>
        <dbReference type="EMBL" id="MBF0969610.1"/>
    </source>
</evidence>
<comment type="similarity">
    <text evidence="1">In the N-terminal section; belongs to the zinc metallo-hydrolase group 3 family.</text>
</comment>
<name>A0A929WX06_9BACT</name>
<dbReference type="SUPFAM" id="SSF56281">
    <property type="entry name" value="Metallo-hydrolase/oxidoreductase"/>
    <property type="match status" value="1"/>
</dbReference>
<feature type="domain" description="Flavodoxin-like" evidence="2">
    <location>
        <begin position="249"/>
        <end position="388"/>
    </location>
</feature>
<proteinExistence type="inferred from homology"/>
<evidence type="ECO:0000313" key="4">
    <source>
        <dbReference type="Proteomes" id="UP000704068"/>
    </source>
</evidence>
<dbReference type="PANTHER" id="PTHR43717">
    <property type="entry name" value="ANAEROBIC NITRIC OXIDE REDUCTASE FLAVORUBREDOXIN"/>
    <property type="match status" value="1"/>
</dbReference>
<dbReference type="GO" id="GO:0009055">
    <property type="term" value="F:electron transfer activity"/>
    <property type="evidence" value="ECO:0007669"/>
    <property type="project" value="InterPro"/>
</dbReference>
<accession>A0A929WX06</accession>
<dbReference type="GO" id="GO:0016491">
    <property type="term" value="F:oxidoreductase activity"/>
    <property type="evidence" value="ECO:0007669"/>
    <property type="project" value="InterPro"/>
</dbReference>
<dbReference type="InterPro" id="IPR001279">
    <property type="entry name" value="Metallo-B-lactamas"/>
</dbReference>
<dbReference type="SUPFAM" id="SSF52218">
    <property type="entry name" value="Flavoproteins"/>
    <property type="match status" value="1"/>
</dbReference>
<dbReference type="EMBL" id="JABZGR010000001">
    <property type="protein sequence ID" value="MBF0969610.1"/>
    <property type="molecule type" value="Genomic_DNA"/>
</dbReference>
<dbReference type="InterPro" id="IPR029039">
    <property type="entry name" value="Flavoprotein-like_sf"/>
</dbReference>
<sequence>MKLTNNIHYVGVNDRVKHRFEGLWLLPHGVSYNSYLVVDEKVALIDTVEADFFPIFLDKIREILGERPIDYLVVNHMEPDHSSSIAYIRKYYPEVKLVGNKKTFDMVGGFYGLTTEDDVEVKEGSELSLGNTTLRFHLVPMLHWPETMVTYCVEQKVLFSGDAFGCFGALNGHVLDTTMDIERYIPEMERYYAAILGKYAKPVQAALKKLGGLEMNMICSTHGPVWTENIPRIIETYHRLSAGETSEGVVICYGSMYGNTQLVAEAIAEGVAEAGIRNIIVHNLSVSQPSGVLRDVFRYRGVAIGGPTYNTGLFSCVDEFVKKLTDREVSHHKLAIFGGFSWAGQAVKILRAYNETMKMEEVGTGLEWKQGAKAEVLEKARELGRQLGEAVKNSAN</sequence>
<dbReference type="AlphaFoldDB" id="A0A929WX06"/>
<dbReference type="Pfam" id="PF19583">
    <property type="entry name" value="ODP"/>
    <property type="match status" value="1"/>
</dbReference>
<comment type="caution">
    <text evidence="3">The sequence shown here is derived from an EMBL/GenBank/DDBJ whole genome shotgun (WGS) entry which is preliminary data.</text>
</comment>
<dbReference type="GO" id="GO:0046872">
    <property type="term" value="F:metal ion binding"/>
    <property type="evidence" value="ECO:0007669"/>
    <property type="project" value="InterPro"/>
</dbReference>
<dbReference type="InterPro" id="IPR008254">
    <property type="entry name" value="Flavodoxin/NO_synth"/>
</dbReference>
<reference evidence="3" key="1">
    <citation type="submission" date="2020-04" db="EMBL/GenBank/DDBJ databases">
        <title>Deep metagenomics examines the oral microbiome during advanced dental caries in children, revealing novel taxa and co-occurrences with host molecules.</title>
        <authorList>
            <person name="Baker J.L."/>
            <person name="Morton J.T."/>
            <person name="Dinis M."/>
            <person name="Alvarez R."/>
            <person name="Tran N.C."/>
            <person name="Knight R."/>
            <person name="Edlund A."/>
        </authorList>
    </citation>
    <scope>NUCLEOTIDE SEQUENCE</scope>
    <source>
        <strain evidence="3">JCVI_34_bin.1</strain>
    </source>
</reference>